<dbReference type="PANTHER" id="PTHR35848:SF6">
    <property type="entry name" value="CUPIN TYPE-2 DOMAIN-CONTAINING PROTEIN"/>
    <property type="match status" value="1"/>
</dbReference>
<keyword evidence="1" id="KW-0479">Metal-binding</keyword>
<reference evidence="4" key="2">
    <citation type="submission" date="2010-01" db="EMBL/GenBank/DDBJ databases">
        <title>The complete genome of Conexibacter woesei DSM 14684.</title>
        <authorList>
            <consortium name="US DOE Joint Genome Institute (JGI-PGF)"/>
            <person name="Lucas S."/>
            <person name="Copeland A."/>
            <person name="Lapidus A."/>
            <person name="Glavina del Rio T."/>
            <person name="Dalin E."/>
            <person name="Tice H."/>
            <person name="Bruce D."/>
            <person name="Goodwin L."/>
            <person name="Pitluck S."/>
            <person name="Kyrpides N."/>
            <person name="Mavromatis K."/>
            <person name="Ivanova N."/>
            <person name="Mikhailova N."/>
            <person name="Chertkov O."/>
            <person name="Brettin T."/>
            <person name="Detter J.C."/>
            <person name="Han C."/>
            <person name="Larimer F."/>
            <person name="Land M."/>
            <person name="Hauser L."/>
            <person name="Markowitz V."/>
            <person name="Cheng J.-F."/>
            <person name="Hugenholtz P."/>
            <person name="Woyke T."/>
            <person name="Wu D."/>
            <person name="Pukall R."/>
            <person name="Steenblock K."/>
            <person name="Schneider S."/>
            <person name="Klenk H.-P."/>
            <person name="Eisen J.A."/>
        </authorList>
    </citation>
    <scope>NUCLEOTIDE SEQUENCE [LARGE SCALE GENOMIC DNA]</scope>
    <source>
        <strain evidence="4">DSM 14684 / CIP 108061 / JCM 11494 / NBRC 100937 / ID131577</strain>
    </source>
</reference>
<organism evidence="3 4">
    <name type="scientific">Conexibacter woesei (strain DSM 14684 / CCUG 47730 / CIP 108061 / JCM 11494 / NBRC 100937 / ID131577)</name>
    <dbReference type="NCBI Taxonomy" id="469383"/>
    <lineage>
        <taxon>Bacteria</taxon>
        <taxon>Bacillati</taxon>
        <taxon>Actinomycetota</taxon>
        <taxon>Thermoleophilia</taxon>
        <taxon>Solirubrobacterales</taxon>
        <taxon>Conexibacteraceae</taxon>
        <taxon>Conexibacter</taxon>
    </lineage>
</organism>
<dbReference type="InterPro" id="IPR051610">
    <property type="entry name" value="GPI/OXD"/>
</dbReference>
<sequence>MSIEPPHGIPAFVSRVATSVRDASWMTYETFDSEIWPRDAIEWCYLVSPEVTGSHEFEMGLCRLHAGGVHLRHHHPARAEMHFVVSGTAAVTIGDQHFRANPQDAFYIPRGVTHGFTNDSDEVFELLFCYDLPPNLTRPDTVWDE</sequence>
<dbReference type="Pfam" id="PF07883">
    <property type="entry name" value="Cupin_2"/>
    <property type="match status" value="1"/>
</dbReference>
<dbReference type="KEGG" id="cwo:Cwoe_3867"/>
<dbReference type="HOGENOM" id="CLU_1903113_0_0_11"/>
<proteinExistence type="predicted"/>
<dbReference type="Proteomes" id="UP000008229">
    <property type="component" value="Chromosome"/>
</dbReference>
<dbReference type="InterPro" id="IPR011051">
    <property type="entry name" value="RmlC_Cupin_sf"/>
</dbReference>
<dbReference type="CDD" id="cd02208">
    <property type="entry name" value="cupin_RmlC-like"/>
    <property type="match status" value="1"/>
</dbReference>
<accession>D3F2L8</accession>
<reference evidence="3 4" key="1">
    <citation type="journal article" date="2010" name="Stand. Genomic Sci.">
        <title>Complete genome sequence of Conexibacter woesei type strain (ID131577).</title>
        <authorList>
            <person name="Pukall R."/>
            <person name="Lapidus A."/>
            <person name="Glavina Del Rio T."/>
            <person name="Copeland A."/>
            <person name="Tice H."/>
            <person name="Cheng J.-F."/>
            <person name="Lucas S."/>
            <person name="Chen F."/>
            <person name="Nolan M."/>
            <person name="Bruce D."/>
            <person name="Goodwin L."/>
            <person name="Pitluck S."/>
            <person name="Mavromatis K."/>
            <person name="Ivanova N."/>
            <person name="Ovchinnikova G."/>
            <person name="Pati A."/>
            <person name="Chen A."/>
            <person name="Palaniappan K."/>
            <person name="Land M."/>
            <person name="Hauser L."/>
            <person name="Chang Y.-J."/>
            <person name="Jeffries C.D."/>
            <person name="Chain P."/>
            <person name="Meincke L."/>
            <person name="Sims D."/>
            <person name="Brettin T."/>
            <person name="Detter J.C."/>
            <person name="Rohde M."/>
            <person name="Goeker M."/>
            <person name="Bristow J."/>
            <person name="Eisen J.A."/>
            <person name="Markowitz V."/>
            <person name="Kyrpides N.C."/>
            <person name="Klenk H.-P."/>
            <person name="Hugenholtz P."/>
        </authorList>
    </citation>
    <scope>NUCLEOTIDE SEQUENCE [LARGE SCALE GENOMIC DNA]</scope>
    <source>
        <strain evidence="4">DSM 14684 / CIP 108061 / JCM 11494 / NBRC 100937 / ID131577</strain>
    </source>
</reference>
<protein>
    <submittedName>
        <fullName evidence="3">Cupin 2 conserved barrel domain protein</fullName>
    </submittedName>
</protein>
<evidence type="ECO:0000256" key="1">
    <source>
        <dbReference type="ARBA" id="ARBA00022723"/>
    </source>
</evidence>
<name>D3F2L8_CONWI</name>
<dbReference type="InterPro" id="IPR014710">
    <property type="entry name" value="RmlC-like_jellyroll"/>
</dbReference>
<dbReference type="SUPFAM" id="SSF51182">
    <property type="entry name" value="RmlC-like cupins"/>
    <property type="match status" value="1"/>
</dbReference>
<evidence type="ECO:0000313" key="4">
    <source>
        <dbReference type="Proteomes" id="UP000008229"/>
    </source>
</evidence>
<dbReference type="RefSeq" id="WP_012935335.1">
    <property type="nucleotide sequence ID" value="NC_013739.1"/>
</dbReference>
<dbReference type="InterPro" id="IPR013096">
    <property type="entry name" value="Cupin_2"/>
</dbReference>
<dbReference type="PANTHER" id="PTHR35848">
    <property type="entry name" value="OXALATE-BINDING PROTEIN"/>
    <property type="match status" value="1"/>
</dbReference>
<evidence type="ECO:0000259" key="2">
    <source>
        <dbReference type="Pfam" id="PF07883"/>
    </source>
</evidence>
<dbReference type="STRING" id="469383.Cwoe_3867"/>
<dbReference type="eggNOG" id="COG0662">
    <property type="taxonomic scope" value="Bacteria"/>
</dbReference>
<dbReference type="Gene3D" id="2.60.120.10">
    <property type="entry name" value="Jelly Rolls"/>
    <property type="match status" value="1"/>
</dbReference>
<keyword evidence="4" id="KW-1185">Reference proteome</keyword>
<dbReference type="EMBL" id="CP001854">
    <property type="protein sequence ID" value="ADB52284.1"/>
    <property type="molecule type" value="Genomic_DNA"/>
</dbReference>
<evidence type="ECO:0000313" key="3">
    <source>
        <dbReference type="EMBL" id="ADB52284.1"/>
    </source>
</evidence>
<gene>
    <name evidence="3" type="ordered locus">Cwoe_3867</name>
</gene>
<dbReference type="AlphaFoldDB" id="D3F2L8"/>
<dbReference type="OrthoDB" id="9791637at2"/>
<dbReference type="GO" id="GO:0046872">
    <property type="term" value="F:metal ion binding"/>
    <property type="evidence" value="ECO:0007669"/>
    <property type="project" value="UniProtKB-KW"/>
</dbReference>
<feature type="domain" description="Cupin type-2" evidence="2">
    <location>
        <begin position="61"/>
        <end position="128"/>
    </location>
</feature>